<gene>
    <name evidence="1" type="ORF">BJP34_24520</name>
</gene>
<sequence length="603" mass="67925">MPKVDLAKFGIFAVLLVFLLGSSWVLADILQNQAIAAPYVQFSTGNFQLRSYRKATHPKFRSSPDREILSPVSVPNCTAVIPDQIYRFVEGIDSCLQPMTDDEIEQMLKDPFATGILSKGTFPENVDALAAAIADSQLNLESANYLLGEGSQIPTTFVSREEPRNLRYVLTWGTSRTSNADILVSTAAGGNSSFLQVIAWDAQAKKYNFYELREQVGEQPGTSTKVWTWAGHSGMARAKPTMGVGCFDCHHNGVVIMKELAPPWNNWHSQRGPISPLVVPLRVTQETFFQNLQGAEVLEQVIRSGFINYHNNWLRDRYKRQAGVINLTDVNQMLRHLTTNTTINLASTNIESNGANTSPANRPVNGIPNDFFVWDSALKTSLGLNYNIPLITFERQEYDNYLNTHHFQLVQSDFTKPDDSPLYEQDGSSYFSFFVPVPAAEDLYMLTRMRSAKILTDKFIAAVLMVDFKNPVFSEKRSSLQQYAEQVTTGTIINGISSVPNDFAEKVRVAAANQPPCDPTNFDQCTGEQQFLQTWELPDNQWKFFVQEQIQAYLDELNTLSPREQLAQLMESSVKHREQFQSWPTISNLNEFSLLLPQSDLNH</sequence>
<dbReference type="Proteomes" id="UP000177870">
    <property type="component" value="Chromosome"/>
</dbReference>
<name>A0A1D8TXB4_9CYAN</name>
<dbReference type="OrthoDB" id="3653866at2"/>
<accession>A0A1D8TXB4</accession>
<organism evidence="1 2">
    <name type="scientific">Moorena producens PAL-8-15-08-1</name>
    <dbReference type="NCBI Taxonomy" id="1458985"/>
    <lineage>
        <taxon>Bacteria</taxon>
        <taxon>Bacillati</taxon>
        <taxon>Cyanobacteriota</taxon>
        <taxon>Cyanophyceae</taxon>
        <taxon>Coleofasciculales</taxon>
        <taxon>Coleofasciculaceae</taxon>
        <taxon>Moorena</taxon>
    </lineage>
</organism>
<proteinExistence type="predicted"/>
<dbReference type="AlphaFoldDB" id="A0A1D8TXB4"/>
<reference evidence="2" key="1">
    <citation type="submission" date="2016-10" db="EMBL/GenBank/DDBJ databases">
        <title>Comparative genomics uncovers the prolific and rare metabolic potential of the cyanobacterial genus Moorea.</title>
        <authorList>
            <person name="Leao T."/>
            <person name="Castelao G."/>
            <person name="Korobeynikov A."/>
            <person name="Monroe E.A."/>
            <person name="Podell S."/>
            <person name="Glukhov E."/>
            <person name="Allen E."/>
            <person name="Gerwick W.H."/>
            <person name="Gerwick L."/>
        </authorList>
    </citation>
    <scope>NUCLEOTIDE SEQUENCE [LARGE SCALE GENOMIC DNA]</scope>
    <source>
        <strain evidence="2">PAL-8-15-08-1</strain>
    </source>
</reference>
<evidence type="ECO:0000313" key="2">
    <source>
        <dbReference type="Proteomes" id="UP000177870"/>
    </source>
</evidence>
<dbReference type="KEGG" id="mpro:BJP34_24520"/>
<protein>
    <submittedName>
        <fullName evidence="1">Uncharacterized protein</fullName>
    </submittedName>
</protein>
<evidence type="ECO:0000313" key="1">
    <source>
        <dbReference type="EMBL" id="AOX02183.1"/>
    </source>
</evidence>
<dbReference type="RefSeq" id="WP_070394604.1">
    <property type="nucleotide sequence ID" value="NZ_CP017599.1"/>
</dbReference>
<dbReference type="EMBL" id="CP017599">
    <property type="protein sequence ID" value="AOX02183.1"/>
    <property type="molecule type" value="Genomic_DNA"/>
</dbReference>